<keyword evidence="6" id="KW-0560">Oxidoreductase</keyword>
<dbReference type="PROSITE" id="PS00059">
    <property type="entry name" value="ADH_ZINC"/>
    <property type="match status" value="1"/>
</dbReference>
<dbReference type="RefSeq" id="XP_016209289.1">
    <property type="nucleotide sequence ID" value="XM_016362940.1"/>
</dbReference>
<evidence type="ECO:0000256" key="3">
    <source>
        <dbReference type="ARBA" id="ARBA00008072"/>
    </source>
</evidence>
<dbReference type="GO" id="GO:0003939">
    <property type="term" value="F:L-iditol 2-dehydrogenase (NAD+) activity"/>
    <property type="evidence" value="ECO:0007669"/>
    <property type="project" value="TreeGrafter"/>
</dbReference>
<comment type="similarity">
    <text evidence="3 8">Belongs to the zinc-containing alcohol dehydrogenase family.</text>
</comment>
<evidence type="ECO:0000259" key="10">
    <source>
        <dbReference type="Pfam" id="PF08240"/>
    </source>
</evidence>
<evidence type="ECO:0000313" key="12">
    <source>
        <dbReference type="Proteomes" id="UP000053259"/>
    </source>
</evidence>
<dbReference type="OrthoDB" id="5363962at2759"/>
<comment type="pathway">
    <text evidence="2">Carbohydrate degradation.</text>
</comment>
<dbReference type="EMBL" id="KN847578">
    <property type="protein sequence ID" value="KIV99419.1"/>
    <property type="molecule type" value="Genomic_DNA"/>
</dbReference>
<dbReference type="VEuPathDB" id="FungiDB:PV09_08957"/>
<dbReference type="PANTHER" id="PTHR43161">
    <property type="entry name" value="SORBITOL DEHYDROGENASE"/>
    <property type="match status" value="1"/>
</dbReference>
<dbReference type="InterPro" id="IPR045306">
    <property type="entry name" value="SDH-like"/>
</dbReference>
<evidence type="ECO:0000256" key="5">
    <source>
        <dbReference type="ARBA" id="ARBA00022833"/>
    </source>
</evidence>
<gene>
    <name evidence="11" type="ORF">PV09_08957</name>
</gene>
<accession>A0A0D1ZZC5</accession>
<feature type="domain" description="Alcohol dehydrogenase-like N-terminal" evidence="10">
    <location>
        <begin position="34"/>
        <end position="149"/>
    </location>
</feature>
<dbReference type="InterPro" id="IPR036291">
    <property type="entry name" value="NAD(P)-bd_dom_sf"/>
</dbReference>
<dbReference type="CDD" id="cd05285">
    <property type="entry name" value="sorbitol_DH"/>
    <property type="match status" value="1"/>
</dbReference>
<keyword evidence="4 8" id="KW-0479">Metal-binding</keyword>
<sequence>MASAATTSTTMGCYLHGPRNLRIEERPVNSLGELDVQVQLRSVTLCGSDVHYHRHYRNGSIQVREPLCLGHEAAGIVTAVGSSVRSDLKVGDAVALECGIPCGACDLCHNGRYNVCPQLRFRSSGSKFPHFQGTLQQSVIHPAHWVHKLDLELSCDVGALLEPLAVTVQAERRSRAFKGSILSGARDTNLIFGAGAIGLLYSLAAQAEGSRDIVMVDIDAGRLDFALKNGYASAIYQVPITKANSVEEKKEQAKETAKHISELIWPDGESVGSVQRTIECTGVESCLLSSIYATRNGGTVVLVGMGQPDHILPISDISSREINLIPTWRYANCYPKAIEIAKASVTGTPLKGVRLPNIEKLITHTYDGLAQIEQAFEYAGRTRDDAGKLILKVAVHPQ</sequence>
<keyword evidence="7" id="KW-0520">NAD</keyword>
<dbReference type="HOGENOM" id="CLU_026673_11_5_1"/>
<comment type="cofactor">
    <cofactor evidence="1 8">
        <name>Zn(2+)</name>
        <dbReference type="ChEBI" id="CHEBI:29105"/>
    </cofactor>
</comment>
<protein>
    <recommendedName>
        <fullName evidence="13">Enoyl reductase (ER) domain-containing protein</fullName>
    </recommendedName>
</protein>
<evidence type="ECO:0000256" key="2">
    <source>
        <dbReference type="ARBA" id="ARBA00004921"/>
    </source>
</evidence>
<evidence type="ECO:0000256" key="4">
    <source>
        <dbReference type="ARBA" id="ARBA00022723"/>
    </source>
</evidence>
<dbReference type="STRING" id="253628.A0A0D1ZZC5"/>
<evidence type="ECO:0000256" key="6">
    <source>
        <dbReference type="ARBA" id="ARBA00023002"/>
    </source>
</evidence>
<dbReference type="PANTHER" id="PTHR43161:SF25">
    <property type="entry name" value="ALCOHOL DEHYDROGENASE, PUTATIVE (AFU_ORTHOLOGUE AFUA_1G14390)-RELATED"/>
    <property type="match status" value="1"/>
</dbReference>
<dbReference type="InterPro" id="IPR011032">
    <property type="entry name" value="GroES-like_sf"/>
</dbReference>
<evidence type="ECO:0008006" key="13">
    <source>
        <dbReference type="Google" id="ProtNLM"/>
    </source>
</evidence>
<dbReference type="InterPro" id="IPR013154">
    <property type="entry name" value="ADH-like_N"/>
</dbReference>
<dbReference type="InterPro" id="IPR002328">
    <property type="entry name" value="ADH_Zn_CS"/>
</dbReference>
<proteinExistence type="inferred from homology"/>
<keyword evidence="5 8" id="KW-0862">Zinc</keyword>
<dbReference type="GeneID" id="27316930"/>
<organism evidence="11 12">
    <name type="scientific">Verruconis gallopava</name>
    <dbReference type="NCBI Taxonomy" id="253628"/>
    <lineage>
        <taxon>Eukaryota</taxon>
        <taxon>Fungi</taxon>
        <taxon>Dikarya</taxon>
        <taxon>Ascomycota</taxon>
        <taxon>Pezizomycotina</taxon>
        <taxon>Dothideomycetes</taxon>
        <taxon>Pleosporomycetidae</taxon>
        <taxon>Venturiales</taxon>
        <taxon>Sympoventuriaceae</taxon>
        <taxon>Verruconis</taxon>
    </lineage>
</organism>
<name>A0A0D1ZZC5_9PEZI</name>
<dbReference type="Pfam" id="PF08240">
    <property type="entry name" value="ADH_N"/>
    <property type="match status" value="1"/>
</dbReference>
<dbReference type="Proteomes" id="UP000053259">
    <property type="component" value="Unassembled WGS sequence"/>
</dbReference>
<reference evidence="11 12" key="1">
    <citation type="submission" date="2015-01" db="EMBL/GenBank/DDBJ databases">
        <title>The Genome Sequence of Ochroconis gallopava CBS43764.</title>
        <authorList>
            <consortium name="The Broad Institute Genomics Platform"/>
            <person name="Cuomo C."/>
            <person name="de Hoog S."/>
            <person name="Gorbushina A."/>
            <person name="Stielow B."/>
            <person name="Teixiera M."/>
            <person name="Abouelleil A."/>
            <person name="Chapman S.B."/>
            <person name="Priest M."/>
            <person name="Young S.K."/>
            <person name="Wortman J."/>
            <person name="Nusbaum C."/>
            <person name="Birren B."/>
        </authorList>
    </citation>
    <scope>NUCLEOTIDE SEQUENCE [LARGE SCALE GENOMIC DNA]</scope>
    <source>
        <strain evidence="11 12">CBS 43764</strain>
    </source>
</reference>
<dbReference type="GO" id="GO:0006062">
    <property type="term" value="P:sorbitol catabolic process"/>
    <property type="evidence" value="ECO:0007669"/>
    <property type="project" value="TreeGrafter"/>
</dbReference>
<evidence type="ECO:0000259" key="9">
    <source>
        <dbReference type="Pfam" id="PF00107"/>
    </source>
</evidence>
<dbReference type="Gene3D" id="3.90.180.10">
    <property type="entry name" value="Medium-chain alcohol dehydrogenases, catalytic domain"/>
    <property type="match status" value="1"/>
</dbReference>
<dbReference type="Pfam" id="PF00107">
    <property type="entry name" value="ADH_zinc_N"/>
    <property type="match status" value="1"/>
</dbReference>
<dbReference type="SUPFAM" id="SSF50129">
    <property type="entry name" value="GroES-like"/>
    <property type="match status" value="1"/>
</dbReference>
<dbReference type="InterPro" id="IPR013149">
    <property type="entry name" value="ADH-like_C"/>
</dbReference>
<dbReference type="Gene3D" id="3.40.50.720">
    <property type="entry name" value="NAD(P)-binding Rossmann-like Domain"/>
    <property type="match status" value="1"/>
</dbReference>
<feature type="domain" description="Alcohol dehydrogenase-like C-terminal" evidence="9">
    <location>
        <begin position="196"/>
        <end position="341"/>
    </location>
</feature>
<keyword evidence="12" id="KW-1185">Reference proteome</keyword>
<dbReference type="GO" id="GO:0008270">
    <property type="term" value="F:zinc ion binding"/>
    <property type="evidence" value="ECO:0007669"/>
    <property type="project" value="InterPro"/>
</dbReference>
<evidence type="ECO:0000313" key="11">
    <source>
        <dbReference type="EMBL" id="KIV99419.1"/>
    </source>
</evidence>
<dbReference type="SUPFAM" id="SSF51735">
    <property type="entry name" value="NAD(P)-binding Rossmann-fold domains"/>
    <property type="match status" value="1"/>
</dbReference>
<evidence type="ECO:0000256" key="1">
    <source>
        <dbReference type="ARBA" id="ARBA00001947"/>
    </source>
</evidence>
<dbReference type="AlphaFoldDB" id="A0A0D1ZZC5"/>
<evidence type="ECO:0000256" key="7">
    <source>
        <dbReference type="ARBA" id="ARBA00023027"/>
    </source>
</evidence>
<dbReference type="InParanoid" id="A0A0D1ZZC5"/>
<evidence type="ECO:0000256" key="8">
    <source>
        <dbReference type="RuleBase" id="RU361277"/>
    </source>
</evidence>